<dbReference type="InterPro" id="IPR020471">
    <property type="entry name" value="AKR"/>
</dbReference>
<keyword evidence="2" id="KW-0521">NADP</keyword>
<feature type="domain" description="NADP-dependent oxidoreductase" evidence="7">
    <location>
        <begin position="29"/>
        <end position="261"/>
    </location>
</feature>
<dbReference type="Gene3D" id="3.20.20.100">
    <property type="entry name" value="NADP-dependent oxidoreductase domain"/>
    <property type="match status" value="1"/>
</dbReference>
<dbReference type="AlphaFoldDB" id="A0A0V8JK80"/>
<dbReference type="PIRSF" id="PIRSF000097">
    <property type="entry name" value="AKR"/>
    <property type="match status" value="1"/>
</dbReference>
<accession>A0A0V8JK80</accession>
<dbReference type="PRINTS" id="PR00069">
    <property type="entry name" value="ALDKETRDTASE"/>
</dbReference>
<dbReference type="PROSITE" id="PS00062">
    <property type="entry name" value="ALDOKETO_REDUCTASE_2"/>
    <property type="match status" value="1"/>
</dbReference>
<reference evidence="8 9" key="1">
    <citation type="submission" date="2015-11" db="EMBL/GenBank/DDBJ databases">
        <title>Bacillus caseinolyticus sp nov.</title>
        <authorList>
            <person name="Dastager S.G."/>
            <person name="Mawlankar R."/>
        </authorList>
    </citation>
    <scope>NUCLEOTIDE SEQUENCE [LARGE SCALE GENOMIC DNA]</scope>
    <source>
        <strain evidence="8 9">SGD-V-76</strain>
    </source>
</reference>
<dbReference type="PANTHER" id="PTHR43827">
    <property type="entry name" value="2,5-DIKETO-D-GLUCONIC ACID REDUCTASE"/>
    <property type="match status" value="1"/>
</dbReference>
<feature type="binding site" evidence="5">
    <location>
        <position position="111"/>
    </location>
    <ligand>
        <name>substrate</name>
    </ligand>
</feature>
<evidence type="ECO:0000256" key="5">
    <source>
        <dbReference type="PIRSR" id="PIRSR000097-2"/>
    </source>
</evidence>
<gene>
    <name evidence="8" type="ORF">AS180_13670</name>
</gene>
<keyword evidence="9" id="KW-1185">Reference proteome</keyword>
<dbReference type="CDD" id="cd19157">
    <property type="entry name" value="AKR_AKR5G1-3"/>
    <property type="match status" value="1"/>
</dbReference>
<evidence type="ECO:0000256" key="1">
    <source>
        <dbReference type="ARBA" id="ARBA00007905"/>
    </source>
</evidence>
<evidence type="ECO:0000313" key="8">
    <source>
        <dbReference type="EMBL" id="KSU87354.1"/>
    </source>
</evidence>
<dbReference type="Pfam" id="PF00248">
    <property type="entry name" value="Aldo_ket_red"/>
    <property type="match status" value="1"/>
</dbReference>
<name>A0A0V8JK80_9BACI</name>
<dbReference type="SUPFAM" id="SSF51430">
    <property type="entry name" value="NAD(P)-linked oxidoreductase"/>
    <property type="match status" value="1"/>
</dbReference>
<comment type="similarity">
    <text evidence="1">Belongs to the aldo/keto reductase family.</text>
</comment>
<sequence length="275" mass="31358">MNNLQSTTKLANGVEMPWFGLGVFKVEDGQQVIDSVKWAINAGYKSIDTAKIYENEEGVGQAIKEAGVPREDLFITTKVWNADQGYESTLEAFETSLNKLGLDYLDLYLIHWPVEGKYKDTWRALEKLYKDGKVKAIGVSNFQIHHLEDLMKDAEIKPMVNQVELHPLLTQVELRDFCKKNDIQIEAWSPLAQGELLDNAVLKEIADKHGKSTAQVILRWDLQSEIVTIPKSIKEHRIVENASIFDFELSQEDMAKINELNKNHRVGPDPDNFDF</sequence>
<dbReference type="GeneID" id="93681334"/>
<dbReference type="InterPro" id="IPR018170">
    <property type="entry name" value="Aldo/ket_reductase_CS"/>
</dbReference>
<evidence type="ECO:0000256" key="6">
    <source>
        <dbReference type="PIRSR" id="PIRSR000097-3"/>
    </source>
</evidence>
<proteinExistence type="inferred from homology"/>
<evidence type="ECO:0000313" key="9">
    <source>
        <dbReference type="Proteomes" id="UP000053681"/>
    </source>
</evidence>
<dbReference type="Proteomes" id="UP000053681">
    <property type="component" value="Unassembled WGS sequence"/>
</dbReference>
<dbReference type="PROSITE" id="PS00063">
    <property type="entry name" value="ALDOKETO_REDUCTASE_3"/>
    <property type="match status" value="1"/>
</dbReference>
<evidence type="ECO:0000259" key="7">
    <source>
        <dbReference type="Pfam" id="PF00248"/>
    </source>
</evidence>
<dbReference type="InterPro" id="IPR023210">
    <property type="entry name" value="NADP_OxRdtase_dom"/>
</dbReference>
<protein>
    <submittedName>
        <fullName evidence="8">Glyoxal reductase</fullName>
    </submittedName>
</protein>
<dbReference type="InterPro" id="IPR036812">
    <property type="entry name" value="NAD(P)_OxRdtase_dom_sf"/>
</dbReference>
<organism evidence="8 9">
    <name type="scientific">Priestia veravalensis</name>
    <dbReference type="NCBI Taxonomy" id="1414648"/>
    <lineage>
        <taxon>Bacteria</taxon>
        <taxon>Bacillati</taxon>
        <taxon>Bacillota</taxon>
        <taxon>Bacilli</taxon>
        <taxon>Bacillales</taxon>
        <taxon>Bacillaceae</taxon>
        <taxon>Priestia</taxon>
    </lineage>
</organism>
<evidence type="ECO:0000256" key="4">
    <source>
        <dbReference type="PIRSR" id="PIRSR000097-1"/>
    </source>
</evidence>
<keyword evidence="3" id="KW-0560">Oxidoreductase</keyword>
<evidence type="ECO:0000256" key="3">
    <source>
        <dbReference type="ARBA" id="ARBA00023002"/>
    </source>
</evidence>
<dbReference type="InterPro" id="IPR044500">
    <property type="entry name" value="AKR5G"/>
</dbReference>
<feature type="active site" description="Proton donor" evidence="4">
    <location>
        <position position="53"/>
    </location>
</feature>
<dbReference type="PANTHER" id="PTHR43827:SF3">
    <property type="entry name" value="NADP-DEPENDENT OXIDOREDUCTASE DOMAIN-CONTAINING PROTEIN"/>
    <property type="match status" value="1"/>
</dbReference>
<feature type="site" description="Lowers pKa of active site Tyr" evidence="6">
    <location>
        <position position="78"/>
    </location>
</feature>
<dbReference type="RefSeq" id="WP_035320935.1">
    <property type="nucleotide sequence ID" value="NZ_KQ758661.1"/>
</dbReference>
<comment type="caution">
    <text evidence="8">The sequence shown here is derived from an EMBL/GenBank/DDBJ whole genome shotgun (WGS) entry which is preliminary data.</text>
</comment>
<dbReference type="FunFam" id="3.20.20.100:FF:000015">
    <property type="entry name" value="Oxidoreductase, aldo/keto reductase family"/>
    <property type="match status" value="1"/>
</dbReference>
<evidence type="ECO:0000256" key="2">
    <source>
        <dbReference type="ARBA" id="ARBA00022857"/>
    </source>
</evidence>
<dbReference type="GO" id="GO:0016616">
    <property type="term" value="F:oxidoreductase activity, acting on the CH-OH group of donors, NAD or NADP as acceptor"/>
    <property type="evidence" value="ECO:0007669"/>
    <property type="project" value="UniProtKB-ARBA"/>
</dbReference>
<dbReference type="EMBL" id="LNQP01000046">
    <property type="protein sequence ID" value="KSU87354.1"/>
    <property type="molecule type" value="Genomic_DNA"/>
</dbReference>